<evidence type="ECO:0000256" key="6">
    <source>
        <dbReference type="ARBA" id="ARBA00023242"/>
    </source>
</evidence>
<evidence type="ECO:0000256" key="2">
    <source>
        <dbReference type="ARBA" id="ARBA00008089"/>
    </source>
</evidence>
<evidence type="ECO:0000256" key="5">
    <source>
        <dbReference type="ARBA" id="ARBA00023163"/>
    </source>
</evidence>
<dbReference type="PANTHER" id="PTHR20844">
    <property type="entry name" value="MEDIATOR OF RNA POLYMERASE II TRANSCRIPTION, SUBUNIT 9"/>
    <property type="match status" value="1"/>
</dbReference>
<dbReference type="InterPro" id="IPR039242">
    <property type="entry name" value="MED9_metazoa"/>
</dbReference>
<gene>
    <name evidence="8" type="primary">MED9</name>
    <name evidence="9" type="ORF">PoB_005515700</name>
</gene>
<dbReference type="GO" id="GO:0006357">
    <property type="term" value="P:regulation of transcription by RNA polymerase II"/>
    <property type="evidence" value="ECO:0007669"/>
    <property type="project" value="InterPro"/>
</dbReference>
<evidence type="ECO:0000256" key="7">
    <source>
        <dbReference type="ARBA" id="ARBA00025687"/>
    </source>
</evidence>
<keyword evidence="5 8" id="KW-0804">Transcription</keyword>
<comment type="subunit">
    <text evidence="8">Component of the Mediator complex.</text>
</comment>
<keyword evidence="10" id="KW-1185">Reference proteome</keyword>
<dbReference type="GO" id="GO:0016592">
    <property type="term" value="C:mediator complex"/>
    <property type="evidence" value="ECO:0007669"/>
    <property type="project" value="InterPro"/>
</dbReference>
<evidence type="ECO:0000256" key="1">
    <source>
        <dbReference type="ARBA" id="ARBA00004123"/>
    </source>
</evidence>
<name>A0AAV4CBQ0_9GAST</name>
<dbReference type="GO" id="GO:0003712">
    <property type="term" value="F:transcription coregulator activity"/>
    <property type="evidence" value="ECO:0007669"/>
    <property type="project" value="InterPro"/>
</dbReference>
<organism evidence="9 10">
    <name type="scientific">Plakobranchus ocellatus</name>
    <dbReference type="NCBI Taxonomy" id="259542"/>
    <lineage>
        <taxon>Eukaryota</taxon>
        <taxon>Metazoa</taxon>
        <taxon>Spiralia</taxon>
        <taxon>Lophotrochozoa</taxon>
        <taxon>Mollusca</taxon>
        <taxon>Gastropoda</taxon>
        <taxon>Heterobranchia</taxon>
        <taxon>Euthyneura</taxon>
        <taxon>Panpulmonata</taxon>
        <taxon>Sacoglossa</taxon>
        <taxon>Placobranchoidea</taxon>
        <taxon>Plakobranchidae</taxon>
        <taxon>Plakobranchus</taxon>
    </lineage>
</organism>
<dbReference type="PANTHER" id="PTHR20844:SF0">
    <property type="entry name" value="MEDIATOR OF RNA POLYMERASE II TRANSCRIPTION SUBUNIT 9"/>
    <property type="match status" value="1"/>
</dbReference>
<protein>
    <recommendedName>
        <fullName evidence="8">Mediator of RNA polymerase II transcription subunit 9</fullName>
    </recommendedName>
    <alternativeName>
        <fullName evidence="8">Mediator complex subunit 9</fullName>
    </alternativeName>
</protein>
<dbReference type="Pfam" id="PF07544">
    <property type="entry name" value="Med9"/>
    <property type="match status" value="1"/>
</dbReference>
<dbReference type="InterPro" id="IPR011425">
    <property type="entry name" value="Med9"/>
</dbReference>
<sequence length="107" mass="12072">MAAAAAASENELNILPYVYEVMKSIEKDTNDVVQTMNELKAQFQKARECIDHLPGTQHSQEEQLRLKSILQQQLMIKTKLLVTYKSGHHFEIEPKKNGDINGGGSFI</sequence>
<keyword evidence="3 8" id="KW-0805">Transcription regulation</keyword>
<evidence type="ECO:0000256" key="8">
    <source>
        <dbReference type="RuleBase" id="RU364145"/>
    </source>
</evidence>
<accession>A0AAV4CBQ0</accession>
<evidence type="ECO:0000313" key="10">
    <source>
        <dbReference type="Proteomes" id="UP000735302"/>
    </source>
</evidence>
<keyword evidence="6 8" id="KW-0539">Nucleus</keyword>
<evidence type="ECO:0000313" key="9">
    <source>
        <dbReference type="EMBL" id="GFO28652.1"/>
    </source>
</evidence>
<comment type="caution">
    <text evidence="9">The sequence shown here is derived from an EMBL/GenBank/DDBJ whole genome shotgun (WGS) entry which is preliminary data.</text>
</comment>
<reference evidence="9 10" key="1">
    <citation type="journal article" date="2021" name="Elife">
        <title>Chloroplast acquisition without the gene transfer in kleptoplastic sea slugs, Plakobranchus ocellatus.</title>
        <authorList>
            <person name="Maeda T."/>
            <person name="Takahashi S."/>
            <person name="Yoshida T."/>
            <person name="Shimamura S."/>
            <person name="Takaki Y."/>
            <person name="Nagai Y."/>
            <person name="Toyoda A."/>
            <person name="Suzuki Y."/>
            <person name="Arimoto A."/>
            <person name="Ishii H."/>
            <person name="Satoh N."/>
            <person name="Nishiyama T."/>
            <person name="Hasebe M."/>
            <person name="Maruyama T."/>
            <person name="Minagawa J."/>
            <person name="Obokata J."/>
            <person name="Shigenobu S."/>
        </authorList>
    </citation>
    <scope>NUCLEOTIDE SEQUENCE [LARGE SCALE GENOMIC DNA]</scope>
</reference>
<comment type="function">
    <text evidence="7 8">Component of the Mediator complex, a coactivator involved in the regulated transcription of nearly all RNA polymerase II-dependent genes. Mediator functions as a bridge to convey information from gene-specific regulatory proteins to the basal RNA polymerase II transcription machinery. Mediator is recruited to promoters by direct interactions with regulatory proteins and serves as a scaffold for the assembly of a functional preinitiation complex with RNA polymerase II and the general transcription factors.</text>
</comment>
<evidence type="ECO:0000256" key="4">
    <source>
        <dbReference type="ARBA" id="ARBA00023159"/>
    </source>
</evidence>
<comment type="similarity">
    <text evidence="2 8">Belongs to the Mediator complex subunit 9 family.</text>
</comment>
<dbReference type="EMBL" id="BLXT01006069">
    <property type="protein sequence ID" value="GFO28652.1"/>
    <property type="molecule type" value="Genomic_DNA"/>
</dbReference>
<proteinExistence type="inferred from homology"/>
<comment type="subcellular location">
    <subcellularLocation>
        <location evidence="1 8">Nucleus</location>
    </subcellularLocation>
</comment>
<dbReference type="Proteomes" id="UP000735302">
    <property type="component" value="Unassembled WGS sequence"/>
</dbReference>
<keyword evidence="4 8" id="KW-0010">Activator</keyword>
<dbReference type="AlphaFoldDB" id="A0AAV4CBQ0"/>
<evidence type="ECO:0000256" key="3">
    <source>
        <dbReference type="ARBA" id="ARBA00023015"/>
    </source>
</evidence>